<dbReference type="GO" id="GO:0010521">
    <property type="term" value="F:telomerase inhibitor activity"/>
    <property type="evidence" value="ECO:0007669"/>
    <property type="project" value="TreeGrafter"/>
</dbReference>
<feature type="compositionally biased region" description="Basic and acidic residues" evidence="9">
    <location>
        <begin position="526"/>
        <end position="540"/>
    </location>
</feature>
<dbReference type="InterPro" id="IPR032042">
    <property type="entry name" value="POT1PC"/>
</dbReference>
<evidence type="ECO:0000256" key="7">
    <source>
        <dbReference type="ARBA" id="ARBA00023125"/>
    </source>
</evidence>
<keyword evidence="6" id="KW-0779">Telomere</keyword>
<dbReference type="PANTHER" id="PTHR14513">
    <property type="entry name" value="PROTECTION OF TELOMERES 1"/>
    <property type="match status" value="1"/>
</dbReference>
<evidence type="ECO:0000313" key="12">
    <source>
        <dbReference type="Proteomes" id="UP000095751"/>
    </source>
</evidence>
<name>A0A1E7FPF3_9STRA</name>
<dbReference type="SUPFAM" id="SSF50249">
    <property type="entry name" value="Nucleic acid-binding proteins"/>
    <property type="match status" value="2"/>
</dbReference>
<feature type="region of interest" description="Disordered" evidence="9">
    <location>
        <begin position="468"/>
        <end position="590"/>
    </location>
</feature>
<dbReference type="Pfam" id="PF16686">
    <property type="entry name" value="POT1PC"/>
    <property type="match status" value="1"/>
</dbReference>
<dbReference type="GO" id="GO:0032210">
    <property type="term" value="P:regulation of telomere maintenance via telomerase"/>
    <property type="evidence" value="ECO:0007669"/>
    <property type="project" value="TreeGrafter"/>
</dbReference>
<evidence type="ECO:0000256" key="4">
    <source>
        <dbReference type="ARBA" id="ARBA00015253"/>
    </source>
</evidence>
<evidence type="ECO:0000256" key="8">
    <source>
        <dbReference type="ARBA" id="ARBA00023242"/>
    </source>
</evidence>
<feature type="compositionally biased region" description="Low complexity" evidence="9">
    <location>
        <begin position="541"/>
        <end position="550"/>
    </location>
</feature>
<dbReference type="GO" id="GO:0098505">
    <property type="term" value="F:G-rich strand telomeric DNA binding"/>
    <property type="evidence" value="ECO:0007669"/>
    <property type="project" value="TreeGrafter"/>
</dbReference>
<feature type="compositionally biased region" description="Basic and acidic residues" evidence="9">
    <location>
        <begin position="478"/>
        <end position="489"/>
    </location>
</feature>
<dbReference type="GO" id="GO:0016233">
    <property type="term" value="P:telomere capping"/>
    <property type="evidence" value="ECO:0007669"/>
    <property type="project" value="TreeGrafter"/>
</dbReference>
<evidence type="ECO:0000259" key="10">
    <source>
        <dbReference type="SMART" id="SM00976"/>
    </source>
</evidence>
<dbReference type="Proteomes" id="UP000095751">
    <property type="component" value="Unassembled WGS sequence"/>
</dbReference>
<feature type="domain" description="Telomeric single stranded DNA binding POT1/Cdc13" evidence="10">
    <location>
        <begin position="598"/>
        <end position="735"/>
    </location>
</feature>
<dbReference type="GO" id="GO:0000783">
    <property type="term" value="C:nuclear telomere cap complex"/>
    <property type="evidence" value="ECO:0007669"/>
    <property type="project" value="TreeGrafter"/>
</dbReference>
<feature type="compositionally biased region" description="Low complexity" evidence="9">
    <location>
        <begin position="490"/>
        <end position="503"/>
    </location>
</feature>
<comment type="similarity">
    <text evidence="3">Belongs to the telombin family.</text>
</comment>
<dbReference type="InParanoid" id="A0A1E7FPF3"/>
<dbReference type="KEGG" id="fcy:FRACYDRAFT_236114"/>
<dbReference type="OrthoDB" id="2186770at2759"/>
<reference evidence="11 12" key="1">
    <citation type="submission" date="2016-09" db="EMBL/GenBank/DDBJ databases">
        <title>Extensive genetic diversity and differential bi-allelic expression allows diatom success in the polar Southern Ocean.</title>
        <authorList>
            <consortium name="DOE Joint Genome Institute"/>
            <person name="Mock T."/>
            <person name="Otillar R.P."/>
            <person name="Strauss J."/>
            <person name="Dupont C."/>
            <person name="Frickenhaus S."/>
            <person name="Maumus F."/>
            <person name="Mcmullan M."/>
            <person name="Sanges R."/>
            <person name="Schmutz J."/>
            <person name="Toseland A."/>
            <person name="Valas R."/>
            <person name="Veluchamy A."/>
            <person name="Ward B.J."/>
            <person name="Allen A."/>
            <person name="Barry K."/>
            <person name="Falciatore A."/>
            <person name="Ferrante M."/>
            <person name="Fortunato A.E."/>
            <person name="Gloeckner G."/>
            <person name="Gruber A."/>
            <person name="Hipkin R."/>
            <person name="Janech M."/>
            <person name="Kroth P."/>
            <person name="Leese F."/>
            <person name="Lindquist E."/>
            <person name="Lyon B.R."/>
            <person name="Martin J."/>
            <person name="Mayer C."/>
            <person name="Parker M."/>
            <person name="Quesneville H."/>
            <person name="Raymond J."/>
            <person name="Uhlig C."/>
            <person name="Valentin K.U."/>
            <person name="Worden A.Z."/>
            <person name="Armbrust E.V."/>
            <person name="Bowler C."/>
            <person name="Green B."/>
            <person name="Moulton V."/>
            <person name="Van Oosterhout C."/>
            <person name="Grigoriev I."/>
        </authorList>
    </citation>
    <scope>NUCLEOTIDE SEQUENCE [LARGE SCALE GENOMIC DNA]</scope>
    <source>
        <strain evidence="11 12">CCMP1102</strain>
    </source>
</reference>
<evidence type="ECO:0000256" key="5">
    <source>
        <dbReference type="ARBA" id="ARBA00022454"/>
    </source>
</evidence>
<protein>
    <recommendedName>
        <fullName evidence="4">Protection of telomeres protein 1</fullName>
    </recommendedName>
</protein>
<feature type="compositionally biased region" description="Basic and acidic residues" evidence="9">
    <location>
        <begin position="504"/>
        <end position="517"/>
    </location>
</feature>
<evidence type="ECO:0000256" key="3">
    <source>
        <dbReference type="ARBA" id="ARBA00008442"/>
    </source>
</evidence>
<dbReference type="EMBL" id="KV784355">
    <property type="protein sequence ID" value="OEU20049.1"/>
    <property type="molecule type" value="Genomic_DNA"/>
</dbReference>
<dbReference type="AlphaFoldDB" id="A0A1E7FPF3"/>
<evidence type="ECO:0000256" key="6">
    <source>
        <dbReference type="ARBA" id="ARBA00022895"/>
    </source>
</evidence>
<keyword evidence="8" id="KW-0539">Nucleus</keyword>
<dbReference type="Gene3D" id="2.40.50.140">
    <property type="entry name" value="Nucleic acid-binding proteins"/>
    <property type="match status" value="1"/>
</dbReference>
<feature type="compositionally biased region" description="Low complexity" evidence="9">
    <location>
        <begin position="98"/>
        <end position="116"/>
    </location>
</feature>
<dbReference type="InterPro" id="IPR011564">
    <property type="entry name" value="Telomer_end-bd_POT1/Cdc13"/>
</dbReference>
<feature type="compositionally biased region" description="Low complexity" evidence="9">
    <location>
        <begin position="127"/>
        <end position="157"/>
    </location>
</feature>
<organism evidence="11 12">
    <name type="scientific">Fragilariopsis cylindrus CCMP1102</name>
    <dbReference type="NCBI Taxonomy" id="635003"/>
    <lineage>
        <taxon>Eukaryota</taxon>
        <taxon>Sar</taxon>
        <taxon>Stramenopiles</taxon>
        <taxon>Ochrophyta</taxon>
        <taxon>Bacillariophyta</taxon>
        <taxon>Bacillariophyceae</taxon>
        <taxon>Bacillariophycidae</taxon>
        <taxon>Bacillariales</taxon>
        <taxon>Bacillariaceae</taxon>
        <taxon>Fragilariopsis</taxon>
    </lineage>
</organism>
<keyword evidence="5" id="KW-0158">Chromosome</keyword>
<dbReference type="Pfam" id="PF02765">
    <property type="entry name" value="POT1"/>
    <property type="match status" value="1"/>
</dbReference>
<comment type="subcellular location">
    <subcellularLocation>
        <location evidence="2">Chromosome</location>
        <location evidence="2">Telomere</location>
    </subcellularLocation>
    <subcellularLocation>
        <location evidence="1">Nucleus</location>
    </subcellularLocation>
</comment>
<feature type="region of interest" description="Disordered" evidence="9">
    <location>
        <begin position="92"/>
        <end position="170"/>
    </location>
</feature>
<feature type="compositionally biased region" description="Basic residues" evidence="9">
    <location>
        <begin position="158"/>
        <end position="169"/>
    </location>
</feature>
<keyword evidence="7" id="KW-0238">DNA-binding</keyword>
<sequence>MDNNNNNDDEYGLGSGLATFFGDFLPQNDDNSVELKFSTGLSQLPPPTIATEALIDENNGIKYAEEGLTYRQWRDTEKQNLANYLSFRIHREENQNQTDNNNSTMSYSSSSSSEYDSNNEEIEEFPMTQQSSQLESQSLMETQEPFVARQQQQQPRSTPRRKRKRKRKSIPNIQDCLHDVTKLEYLDLYTQTFGLSLSRIVKVWRLRDTKRGADMHTLIAKPVVEIWQNTSSCRSTTSTPSRRIFEEREDDGPIATAYKQVIHLEVEQIQLLSSDHPPIGGQNYNQSIRRPMHHQRIKVFFYNSYATAVSEWIQQQRKKQRQSQRNNAATVTTHTTDIVMSFSNVPAICIFPYRVDPRNWKNKEDLVEYCFCIGDESIAKHKSENIRFDSDDMEIRLMAVKKYKIENSVVTDVDAASELILSKRTLENNFLSSSEENSPEEGENGMATNTVNQNNNVFLNPLQESWNLYKNQNGNGKQNEDIGTTEKESTMTATTTAMTTTTRNRSETREQIQETHHAKTHPNPQRRGEEARTSHTEVFDVSRQPIRQQQVPPPQRQSQEDELHRQPQQRPVQPISFEGVAKQQSSTGQMKYDRLENMTDIIDRNKEAGRGRNATVNIYAAVQSLSPPKITKRGDWMITVTLIDDSCTTPVVLNIFCKEQSQLPKVVWMGDIIRVHRARVEIWKGEVQFQGLKSSSFVVVRKTEEGWKGFPSANSTFSFNRLDEERSQILWYWAKYHMKKNPSIKSEHCFTLADMLSMKDDDEKTIEDKDITVMVVEKNRYSSQPSGVLPQGFLRVWDGTGYPPSDPLFMQSSVGQSTRERRIAQSKAVERAITASQQCQESNITMEIPKTLCGRISNVVIWEKSHWNLISEHVPVGTFLRLRNVHIRKWEGNNFRSIFIHHKSWLTALPNHNFEVQSLLLRHNDRVRRCEYNLEFGLHSKFKFGGSGLSDYRNQDNVGIFTGTIHLLKVVSNNMQAILIADRSGSLKVVTGEEIRELLKNMIQMTDGSQFDSSRRYLASIRSFKVVGDDKVFVLTNLAPCE</sequence>
<dbReference type="SMART" id="SM00976">
    <property type="entry name" value="Telo_bind"/>
    <property type="match status" value="1"/>
</dbReference>
<evidence type="ECO:0000256" key="2">
    <source>
        <dbReference type="ARBA" id="ARBA00004574"/>
    </source>
</evidence>
<evidence type="ECO:0000313" key="11">
    <source>
        <dbReference type="EMBL" id="OEU20049.1"/>
    </source>
</evidence>
<keyword evidence="12" id="KW-1185">Reference proteome</keyword>
<accession>A0A1E7FPF3</accession>
<feature type="region of interest" description="Disordered" evidence="9">
    <location>
        <begin position="430"/>
        <end position="452"/>
    </location>
</feature>
<evidence type="ECO:0000256" key="1">
    <source>
        <dbReference type="ARBA" id="ARBA00004123"/>
    </source>
</evidence>
<dbReference type="CDD" id="cd04497">
    <property type="entry name" value="hPOT1_OB1_like"/>
    <property type="match status" value="1"/>
</dbReference>
<proteinExistence type="inferred from homology"/>
<dbReference type="PANTHER" id="PTHR14513:SF0">
    <property type="entry name" value="PROTECTION OF TELOMERES PROTEIN 1"/>
    <property type="match status" value="1"/>
</dbReference>
<evidence type="ECO:0000256" key="9">
    <source>
        <dbReference type="SAM" id="MobiDB-lite"/>
    </source>
</evidence>
<dbReference type="InterPro" id="IPR012340">
    <property type="entry name" value="NA-bd_OB-fold"/>
</dbReference>
<gene>
    <name evidence="11" type="ORF">FRACYDRAFT_236114</name>
</gene>
<feature type="compositionally biased region" description="Polar residues" evidence="9">
    <location>
        <begin position="468"/>
        <end position="477"/>
    </location>
</feature>
<dbReference type="InterPro" id="IPR028389">
    <property type="entry name" value="POT1"/>
</dbReference>